<dbReference type="PROSITE" id="PS50949">
    <property type="entry name" value="HTH_GNTR"/>
    <property type="match status" value="1"/>
</dbReference>
<keyword evidence="1" id="KW-0805">Transcription regulation</keyword>
<dbReference type="PANTHER" id="PTHR43537:SF45">
    <property type="entry name" value="GNTR FAMILY REGULATORY PROTEIN"/>
    <property type="match status" value="1"/>
</dbReference>
<dbReference type="RefSeq" id="WP_344845773.1">
    <property type="nucleotide sequence ID" value="NZ_BAABDF010000006.1"/>
</dbReference>
<gene>
    <name evidence="5" type="ORF">GCM10022404_14700</name>
</gene>
<dbReference type="InterPro" id="IPR008920">
    <property type="entry name" value="TF_FadR/GntR_C"/>
</dbReference>
<keyword evidence="3" id="KW-0804">Transcription</keyword>
<feature type="domain" description="HTH gntR-type" evidence="4">
    <location>
        <begin position="22"/>
        <end position="89"/>
    </location>
</feature>
<evidence type="ECO:0000256" key="1">
    <source>
        <dbReference type="ARBA" id="ARBA00023015"/>
    </source>
</evidence>
<dbReference type="SMART" id="SM00345">
    <property type="entry name" value="HTH_GNTR"/>
    <property type="match status" value="1"/>
</dbReference>
<sequence length="239" mass="26719">MAKKSTVINLPAEYVLRIDPHRPAAEQIASCLKAAMLEMSLKPGQIISESEVANLYGASRTPVREAFTWLRDQGFVVTYPNRGTYVSKLSIPQIKGAQFARESLEVAIAEHLCDHGLPVATVEEVEANLDLQEKLTKSGNGDAFHKLDDDFHLALASAVGHPRICDIVQKEKAILDRLRVLSLNSMDHISVLVHDHRAIFEAIQSGSKSSARKQVRLHLRRVLDTLSDLFETHREYFDD</sequence>
<dbReference type="EMBL" id="BAABDF010000006">
    <property type="protein sequence ID" value="GAA3865439.1"/>
    <property type="molecule type" value="Genomic_DNA"/>
</dbReference>
<protein>
    <submittedName>
        <fullName evidence="5">GntR family transcriptional regulator</fullName>
    </submittedName>
</protein>
<dbReference type="InterPro" id="IPR011711">
    <property type="entry name" value="GntR_C"/>
</dbReference>
<name>A0ABP7K4I7_9RHOB</name>
<reference evidence="6" key="1">
    <citation type="journal article" date="2019" name="Int. J. Syst. Evol. Microbiol.">
        <title>The Global Catalogue of Microorganisms (GCM) 10K type strain sequencing project: providing services to taxonomists for standard genome sequencing and annotation.</title>
        <authorList>
            <consortium name="The Broad Institute Genomics Platform"/>
            <consortium name="The Broad Institute Genome Sequencing Center for Infectious Disease"/>
            <person name="Wu L."/>
            <person name="Ma J."/>
        </authorList>
    </citation>
    <scope>NUCLEOTIDE SEQUENCE [LARGE SCALE GENOMIC DNA]</scope>
    <source>
        <strain evidence="6">JCM 17190</strain>
    </source>
</reference>
<dbReference type="InterPro" id="IPR000524">
    <property type="entry name" value="Tscrpt_reg_HTH_GntR"/>
</dbReference>
<evidence type="ECO:0000256" key="2">
    <source>
        <dbReference type="ARBA" id="ARBA00023125"/>
    </source>
</evidence>
<accession>A0ABP7K4I7</accession>
<dbReference type="PANTHER" id="PTHR43537">
    <property type="entry name" value="TRANSCRIPTIONAL REGULATOR, GNTR FAMILY"/>
    <property type="match status" value="1"/>
</dbReference>
<dbReference type="Pfam" id="PF07729">
    <property type="entry name" value="FCD"/>
    <property type="match status" value="1"/>
</dbReference>
<dbReference type="Pfam" id="PF00392">
    <property type="entry name" value="GntR"/>
    <property type="match status" value="1"/>
</dbReference>
<dbReference type="InterPro" id="IPR036390">
    <property type="entry name" value="WH_DNA-bd_sf"/>
</dbReference>
<keyword evidence="2" id="KW-0238">DNA-binding</keyword>
<dbReference type="CDD" id="cd07377">
    <property type="entry name" value="WHTH_GntR"/>
    <property type="match status" value="1"/>
</dbReference>
<keyword evidence="6" id="KW-1185">Reference proteome</keyword>
<organism evidence="5 6">
    <name type="scientific">Celeribacter arenosi</name>
    <dbReference type="NCBI Taxonomy" id="792649"/>
    <lineage>
        <taxon>Bacteria</taxon>
        <taxon>Pseudomonadati</taxon>
        <taxon>Pseudomonadota</taxon>
        <taxon>Alphaproteobacteria</taxon>
        <taxon>Rhodobacterales</taxon>
        <taxon>Roseobacteraceae</taxon>
        <taxon>Celeribacter</taxon>
    </lineage>
</organism>
<dbReference type="Gene3D" id="1.20.120.530">
    <property type="entry name" value="GntR ligand-binding domain-like"/>
    <property type="match status" value="1"/>
</dbReference>
<dbReference type="Proteomes" id="UP001399917">
    <property type="component" value="Unassembled WGS sequence"/>
</dbReference>
<proteinExistence type="predicted"/>
<evidence type="ECO:0000313" key="6">
    <source>
        <dbReference type="Proteomes" id="UP001399917"/>
    </source>
</evidence>
<dbReference type="SUPFAM" id="SSF48008">
    <property type="entry name" value="GntR ligand-binding domain-like"/>
    <property type="match status" value="1"/>
</dbReference>
<dbReference type="InterPro" id="IPR036388">
    <property type="entry name" value="WH-like_DNA-bd_sf"/>
</dbReference>
<dbReference type="SMART" id="SM00895">
    <property type="entry name" value="FCD"/>
    <property type="match status" value="1"/>
</dbReference>
<evidence type="ECO:0000313" key="5">
    <source>
        <dbReference type="EMBL" id="GAA3865439.1"/>
    </source>
</evidence>
<evidence type="ECO:0000256" key="3">
    <source>
        <dbReference type="ARBA" id="ARBA00023163"/>
    </source>
</evidence>
<comment type="caution">
    <text evidence="5">The sequence shown here is derived from an EMBL/GenBank/DDBJ whole genome shotgun (WGS) entry which is preliminary data.</text>
</comment>
<dbReference type="SUPFAM" id="SSF46785">
    <property type="entry name" value="Winged helix' DNA-binding domain"/>
    <property type="match status" value="1"/>
</dbReference>
<dbReference type="Gene3D" id="1.10.10.10">
    <property type="entry name" value="Winged helix-like DNA-binding domain superfamily/Winged helix DNA-binding domain"/>
    <property type="match status" value="1"/>
</dbReference>
<evidence type="ECO:0000259" key="4">
    <source>
        <dbReference type="PROSITE" id="PS50949"/>
    </source>
</evidence>